<gene>
    <name evidence="5" type="ORF">CO173_01760</name>
</gene>
<dbReference type="SUPFAM" id="SSF46785">
    <property type="entry name" value="Winged helix' DNA-binding domain"/>
    <property type="match status" value="1"/>
</dbReference>
<dbReference type="Gene3D" id="1.10.10.10">
    <property type="entry name" value="Winged helix-like DNA-binding domain superfamily/Winged helix DNA-binding domain"/>
    <property type="match status" value="1"/>
</dbReference>
<sequence length="87" mass="10246">MDEKIIIFTKALADPTRLKILNRLKRECCVGELWEKLSLPQNLVSHHLRVLKEAELITSEKRGMRVVYRLNDKSILKNVKNLEKYLT</sequence>
<keyword evidence="1" id="KW-0805">Transcription regulation</keyword>
<feature type="domain" description="HTH arsR-type" evidence="4">
    <location>
        <begin position="1"/>
        <end position="87"/>
    </location>
</feature>
<dbReference type="AlphaFoldDB" id="A0A2M7XF20"/>
<dbReference type="CDD" id="cd00090">
    <property type="entry name" value="HTH_ARSR"/>
    <property type="match status" value="1"/>
</dbReference>
<dbReference type="InterPro" id="IPR051011">
    <property type="entry name" value="Metal_resp_trans_reg"/>
</dbReference>
<organism evidence="5 6">
    <name type="scientific">Candidatus Uhrbacteria bacterium CG_4_9_14_3_um_filter_41_35</name>
    <dbReference type="NCBI Taxonomy" id="1975034"/>
    <lineage>
        <taxon>Bacteria</taxon>
        <taxon>Candidatus Uhriibacteriota</taxon>
    </lineage>
</organism>
<evidence type="ECO:0000256" key="1">
    <source>
        <dbReference type="ARBA" id="ARBA00023015"/>
    </source>
</evidence>
<dbReference type="NCBIfam" id="NF033788">
    <property type="entry name" value="HTH_metalloreg"/>
    <property type="match status" value="1"/>
</dbReference>
<reference evidence="6" key="1">
    <citation type="submission" date="2017-09" db="EMBL/GenBank/DDBJ databases">
        <title>Depth-based differentiation of microbial function through sediment-hosted aquifers and enrichment of novel symbionts in the deep terrestrial subsurface.</title>
        <authorList>
            <person name="Probst A.J."/>
            <person name="Ladd B."/>
            <person name="Jarett J.K."/>
            <person name="Geller-Mcgrath D.E."/>
            <person name="Sieber C.M.K."/>
            <person name="Emerson J.B."/>
            <person name="Anantharaman K."/>
            <person name="Thomas B.C."/>
            <person name="Malmstrom R."/>
            <person name="Stieglmeier M."/>
            <person name="Klingl A."/>
            <person name="Woyke T."/>
            <person name="Ryan C.M."/>
            <person name="Banfield J.F."/>
        </authorList>
    </citation>
    <scope>NUCLEOTIDE SEQUENCE [LARGE SCALE GENOMIC DNA]</scope>
</reference>
<dbReference type="InterPro" id="IPR001845">
    <property type="entry name" value="HTH_ArsR_DNA-bd_dom"/>
</dbReference>
<dbReference type="PROSITE" id="PS50987">
    <property type="entry name" value="HTH_ARSR_2"/>
    <property type="match status" value="1"/>
</dbReference>
<dbReference type="PANTHER" id="PTHR43132:SF2">
    <property type="entry name" value="ARSENICAL RESISTANCE OPERON REPRESSOR ARSR-RELATED"/>
    <property type="match status" value="1"/>
</dbReference>
<dbReference type="EMBL" id="PFWT01000009">
    <property type="protein sequence ID" value="PJA46471.1"/>
    <property type="molecule type" value="Genomic_DNA"/>
</dbReference>
<name>A0A2M7XF20_9BACT</name>
<accession>A0A2M7XF20</accession>
<dbReference type="PANTHER" id="PTHR43132">
    <property type="entry name" value="ARSENICAL RESISTANCE OPERON REPRESSOR ARSR-RELATED"/>
    <property type="match status" value="1"/>
</dbReference>
<dbReference type="GO" id="GO:0003700">
    <property type="term" value="F:DNA-binding transcription factor activity"/>
    <property type="evidence" value="ECO:0007669"/>
    <property type="project" value="InterPro"/>
</dbReference>
<evidence type="ECO:0000259" key="4">
    <source>
        <dbReference type="PROSITE" id="PS50987"/>
    </source>
</evidence>
<dbReference type="Proteomes" id="UP000231263">
    <property type="component" value="Unassembled WGS sequence"/>
</dbReference>
<dbReference type="InterPro" id="IPR036388">
    <property type="entry name" value="WH-like_DNA-bd_sf"/>
</dbReference>
<dbReference type="InterPro" id="IPR036390">
    <property type="entry name" value="WH_DNA-bd_sf"/>
</dbReference>
<evidence type="ECO:0000256" key="2">
    <source>
        <dbReference type="ARBA" id="ARBA00023125"/>
    </source>
</evidence>
<evidence type="ECO:0000256" key="3">
    <source>
        <dbReference type="ARBA" id="ARBA00023163"/>
    </source>
</evidence>
<comment type="caution">
    <text evidence="5">The sequence shown here is derived from an EMBL/GenBank/DDBJ whole genome shotgun (WGS) entry which is preliminary data.</text>
</comment>
<keyword evidence="3" id="KW-0804">Transcription</keyword>
<keyword evidence="2" id="KW-0238">DNA-binding</keyword>
<dbReference type="InterPro" id="IPR011991">
    <property type="entry name" value="ArsR-like_HTH"/>
</dbReference>
<proteinExistence type="predicted"/>
<evidence type="ECO:0000313" key="5">
    <source>
        <dbReference type="EMBL" id="PJA46471.1"/>
    </source>
</evidence>
<dbReference type="SMART" id="SM00418">
    <property type="entry name" value="HTH_ARSR"/>
    <property type="match status" value="1"/>
</dbReference>
<dbReference type="PRINTS" id="PR00778">
    <property type="entry name" value="HTHARSR"/>
</dbReference>
<dbReference type="GO" id="GO:0003677">
    <property type="term" value="F:DNA binding"/>
    <property type="evidence" value="ECO:0007669"/>
    <property type="project" value="UniProtKB-KW"/>
</dbReference>
<dbReference type="Pfam" id="PF01022">
    <property type="entry name" value="HTH_5"/>
    <property type="match status" value="1"/>
</dbReference>
<protein>
    <submittedName>
        <fullName evidence="5">Transcriptional regulator</fullName>
    </submittedName>
</protein>
<evidence type="ECO:0000313" key="6">
    <source>
        <dbReference type="Proteomes" id="UP000231263"/>
    </source>
</evidence>